<keyword evidence="1" id="KW-0732">Signal</keyword>
<protein>
    <recommendedName>
        <fullName evidence="4">G8 domain-containing protein</fullName>
    </recommendedName>
</protein>
<dbReference type="RefSeq" id="WP_237868482.1">
    <property type="nucleotide sequence ID" value="NZ_JAKLTR010000002.1"/>
</dbReference>
<name>A0ABS9KLQ5_9BACT</name>
<dbReference type="EMBL" id="JAKLTR010000002">
    <property type="protein sequence ID" value="MCG2613253.1"/>
    <property type="molecule type" value="Genomic_DNA"/>
</dbReference>
<evidence type="ECO:0000313" key="2">
    <source>
        <dbReference type="EMBL" id="MCG2613253.1"/>
    </source>
</evidence>
<accession>A0ABS9KLQ5</accession>
<organism evidence="2 3">
    <name type="scientific">Terrimonas ginsenosidimutans</name>
    <dbReference type="NCBI Taxonomy" id="2908004"/>
    <lineage>
        <taxon>Bacteria</taxon>
        <taxon>Pseudomonadati</taxon>
        <taxon>Bacteroidota</taxon>
        <taxon>Chitinophagia</taxon>
        <taxon>Chitinophagales</taxon>
        <taxon>Chitinophagaceae</taxon>
        <taxon>Terrimonas</taxon>
    </lineage>
</organism>
<proteinExistence type="predicted"/>
<gene>
    <name evidence="2" type="ORF">LZZ85_03140</name>
</gene>
<dbReference type="Proteomes" id="UP001165367">
    <property type="component" value="Unassembled WGS sequence"/>
</dbReference>
<sequence>MKKAILALLFTGIVLVPAFQVFAQDAYRTHTAGKVSQWTDVAIWQRYDPDQKAWLSAERFPASADGVITIQTGDSVIISGIAAARLSIDQVVIDQNASLVLMQNENSAVKLNDGDGDDITIRGRMYIGAEGMLRGEGKIQVTETGVFSLRDNGLLSASLSNNGTIHLGGQGNGAGSFAACQIVNNKTCRWIDGQLMMDSATVFTNNGLFQINAVAGDLICNGNKKHPARIINKGAIINVGKEHVVEFRVKVENSGTIGGVGTFVFSGGANSGGVISPGASPGHLTLGKGIPASPVINIEIATTGAVAGVNYDQLTVPSLSDLADATINVTNTAADSVNTEYTIINAKALQLEKGKSYPQLTVHAPSNFSYSFKGNRLVLVKIAKDPLEITWGGFRAFANGKDVMLHWNTVADTRTSHFLIEHSTDGVTYNQVNKVEVKRGATGEVNYDLTFTGADLFRTNYFRVKQVNKDGRTGCSVARSVRYDRGTVSSFQFDTNLENEELLLNIQAKNVTAAITDITGKSLHEFALQPGQHSVYVEILPAGAYRFNFYVKGVMVETKQFVKY</sequence>
<evidence type="ECO:0008006" key="4">
    <source>
        <dbReference type="Google" id="ProtNLM"/>
    </source>
</evidence>
<comment type="caution">
    <text evidence="2">The sequence shown here is derived from an EMBL/GenBank/DDBJ whole genome shotgun (WGS) entry which is preliminary data.</text>
</comment>
<evidence type="ECO:0000313" key="3">
    <source>
        <dbReference type="Proteomes" id="UP001165367"/>
    </source>
</evidence>
<keyword evidence="3" id="KW-1185">Reference proteome</keyword>
<feature type="chain" id="PRO_5046230680" description="G8 domain-containing protein" evidence="1">
    <location>
        <begin position="24"/>
        <end position="564"/>
    </location>
</feature>
<reference evidence="2" key="1">
    <citation type="submission" date="2022-01" db="EMBL/GenBank/DDBJ databases">
        <authorList>
            <person name="Jo J.-H."/>
            <person name="Im W.-T."/>
        </authorList>
    </citation>
    <scope>NUCLEOTIDE SEQUENCE</scope>
    <source>
        <strain evidence="2">NA20</strain>
    </source>
</reference>
<evidence type="ECO:0000256" key="1">
    <source>
        <dbReference type="SAM" id="SignalP"/>
    </source>
</evidence>
<feature type="signal peptide" evidence="1">
    <location>
        <begin position="1"/>
        <end position="23"/>
    </location>
</feature>